<comment type="caution">
    <text evidence="1">The sequence shown here is derived from an EMBL/GenBank/DDBJ whole genome shotgun (WGS) entry which is preliminary data.</text>
</comment>
<name>A0A7W7G971_9ACTN</name>
<evidence type="ECO:0000313" key="1">
    <source>
        <dbReference type="EMBL" id="MBB4702518.1"/>
    </source>
</evidence>
<accession>A0A7W7G971</accession>
<reference evidence="1 2" key="1">
    <citation type="submission" date="2020-08" db="EMBL/GenBank/DDBJ databases">
        <title>Sequencing the genomes of 1000 actinobacteria strains.</title>
        <authorList>
            <person name="Klenk H.-P."/>
        </authorList>
    </citation>
    <scope>NUCLEOTIDE SEQUENCE [LARGE SCALE GENOMIC DNA]</scope>
    <source>
        <strain evidence="1 2">DSM 45784</strain>
    </source>
</reference>
<evidence type="ECO:0000313" key="2">
    <source>
        <dbReference type="Proteomes" id="UP000542210"/>
    </source>
</evidence>
<protein>
    <submittedName>
        <fullName evidence="1">Uncharacterized protein</fullName>
    </submittedName>
</protein>
<sequence length="128" mass="13936">MTEPNYQPNEILDITIRNARVIEGDGGRLVYEYSTIGRDDPTYARAAIQPWADSVTITRVMPAAGEPRLGDLWKDVRGVLWLAVQRTGGVQLHDGGTGGPWPITQVQGTYGPLALVYRDPVDGGETGE</sequence>
<keyword evidence="2" id="KW-1185">Reference proteome</keyword>
<dbReference type="EMBL" id="JACHND010000001">
    <property type="protein sequence ID" value="MBB4702518.1"/>
    <property type="molecule type" value="Genomic_DNA"/>
</dbReference>
<dbReference type="AlphaFoldDB" id="A0A7W7G971"/>
<proteinExistence type="predicted"/>
<dbReference type="Proteomes" id="UP000542210">
    <property type="component" value="Unassembled WGS sequence"/>
</dbReference>
<dbReference type="RefSeq" id="WP_184882343.1">
    <property type="nucleotide sequence ID" value="NZ_BOOV01000033.1"/>
</dbReference>
<gene>
    <name evidence="1" type="ORF">BJ982_004062</name>
</gene>
<organism evidence="1 2">
    <name type="scientific">Sphaerisporangium siamense</name>
    <dbReference type="NCBI Taxonomy" id="795645"/>
    <lineage>
        <taxon>Bacteria</taxon>
        <taxon>Bacillati</taxon>
        <taxon>Actinomycetota</taxon>
        <taxon>Actinomycetes</taxon>
        <taxon>Streptosporangiales</taxon>
        <taxon>Streptosporangiaceae</taxon>
        <taxon>Sphaerisporangium</taxon>
    </lineage>
</organism>